<keyword evidence="4" id="KW-1185">Reference proteome</keyword>
<feature type="transmembrane region" description="Helical" evidence="1">
    <location>
        <begin position="48"/>
        <end position="81"/>
    </location>
</feature>
<evidence type="ECO:0000313" key="3">
    <source>
        <dbReference type="EMBL" id="GHC79436.1"/>
    </source>
</evidence>
<dbReference type="RefSeq" id="WP_189686844.1">
    <property type="nucleotide sequence ID" value="NZ_BMYK01000004.1"/>
</dbReference>
<keyword evidence="1" id="KW-1133">Transmembrane helix</keyword>
<feature type="signal peptide" evidence="2">
    <location>
        <begin position="1"/>
        <end position="24"/>
    </location>
</feature>
<keyword evidence="1" id="KW-0472">Membrane</keyword>
<proteinExistence type="predicted"/>
<feature type="chain" id="PRO_5047247955" description="DUF3325 domain-containing protein" evidence="2">
    <location>
        <begin position="25"/>
        <end position="114"/>
    </location>
</feature>
<sequence>MNAVLLAGCAALASLLPLAAWAHAVPTRAWGDAAMGRRAAWAIALASLVLQAAAADIALGAAGAVALVASAWMALGWLLVLAMNQWPAASRRVALALGLGGLGGCGLGLATAMT</sequence>
<organism evidence="3 4">
    <name type="scientific">Pseudorhodoferax aquiterrae</name>
    <dbReference type="NCBI Taxonomy" id="747304"/>
    <lineage>
        <taxon>Bacteria</taxon>
        <taxon>Pseudomonadati</taxon>
        <taxon>Pseudomonadota</taxon>
        <taxon>Betaproteobacteria</taxon>
        <taxon>Burkholderiales</taxon>
        <taxon>Comamonadaceae</taxon>
    </lineage>
</organism>
<evidence type="ECO:0000313" key="4">
    <source>
        <dbReference type="Proteomes" id="UP000626210"/>
    </source>
</evidence>
<keyword evidence="1" id="KW-0812">Transmembrane</keyword>
<evidence type="ECO:0000256" key="2">
    <source>
        <dbReference type="SAM" id="SignalP"/>
    </source>
</evidence>
<protein>
    <recommendedName>
        <fullName evidence="5">DUF3325 domain-containing protein</fullName>
    </recommendedName>
</protein>
<dbReference type="Proteomes" id="UP000626210">
    <property type="component" value="Unassembled WGS sequence"/>
</dbReference>
<dbReference type="EMBL" id="BMYK01000004">
    <property type="protein sequence ID" value="GHC79436.1"/>
    <property type="molecule type" value="Genomic_DNA"/>
</dbReference>
<evidence type="ECO:0008006" key="5">
    <source>
        <dbReference type="Google" id="ProtNLM"/>
    </source>
</evidence>
<feature type="transmembrane region" description="Helical" evidence="1">
    <location>
        <begin position="93"/>
        <end position="113"/>
    </location>
</feature>
<keyword evidence="2" id="KW-0732">Signal</keyword>
<name>A0ABQ3G156_9BURK</name>
<reference evidence="4" key="1">
    <citation type="journal article" date="2019" name="Int. J. Syst. Evol. Microbiol.">
        <title>The Global Catalogue of Microorganisms (GCM) 10K type strain sequencing project: providing services to taxonomists for standard genome sequencing and annotation.</title>
        <authorList>
            <consortium name="The Broad Institute Genomics Platform"/>
            <consortium name="The Broad Institute Genome Sequencing Center for Infectious Disease"/>
            <person name="Wu L."/>
            <person name="Ma J."/>
        </authorList>
    </citation>
    <scope>NUCLEOTIDE SEQUENCE [LARGE SCALE GENOMIC DNA]</scope>
    <source>
        <strain evidence="4">KCTC 23314</strain>
    </source>
</reference>
<accession>A0ABQ3G156</accession>
<comment type="caution">
    <text evidence="3">The sequence shown here is derived from an EMBL/GenBank/DDBJ whole genome shotgun (WGS) entry which is preliminary data.</text>
</comment>
<evidence type="ECO:0000256" key="1">
    <source>
        <dbReference type="SAM" id="Phobius"/>
    </source>
</evidence>
<gene>
    <name evidence="3" type="ORF">GCM10007320_20690</name>
</gene>